<keyword evidence="2 7" id="KW-0677">Repeat</keyword>
<reference evidence="10 12" key="1">
    <citation type="submission" date="2016-01" db="EMBL/GenBank/DDBJ databases">
        <title>Genome sequence of the acidophilic iron oxidising Ferrovum strain Z-31.</title>
        <authorList>
            <person name="Poehlein A."/>
            <person name="Ullrich S.R."/>
            <person name="Schloemann M."/>
            <person name="Muehling M."/>
            <person name="Daniel R."/>
        </authorList>
    </citation>
    <scope>NUCLEOTIDE SEQUENCE [LARGE SCALE GENOMIC DNA]</scope>
    <source>
        <strain evidence="10 12">Z-31</strain>
    </source>
</reference>
<comment type="function">
    <text evidence="7">Chaperone involved in the correct folding and assembly of outer membrane proteins. Recognizes specific patterns of aromatic residues and the orientation of their side chains, which are found more frequently in integral outer membrane proteins. May act in both early periplasmic and late outer membrane-associated steps of protein maturation.</text>
</comment>
<dbReference type="InterPro" id="IPR023058">
    <property type="entry name" value="PPIase_PpiC_CS"/>
</dbReference>
<comment type="domain">
    <text evidence="7">The PPIase activity resides only in the second parvulin domain. The N-terminal region and the C-terminal tail are necessary and sufficient for the chaperone activity of SurA. The PPIase activity is dispensable for SurA to function as a chaperone. The N-terminal region and the C-terminal tail are also required for porin recognition.</text>
</comment>
<comment type="subcellular location">
    <subcellularLocation>
        <location evidence="7">Periplasm</location>
    </subcellularLocation>
    <text evidence="7">Is capable of associating with the outer membrane.</text>
</comment>
<dbReference type="SUPFAM" id="SSF54534">
    <property type="entry name" value="FKBP-like"/>
    <property type="match status" value="2"/>
</dbReference>
<dbReference type="EC" id="5.2.1.8" evidence="7"/>
<dbReference type="Gene3D" id="3.10.50.40">
    <property type="match status" value="2"/>
</dbReference>
<dbReference type="Pfam" id="PF00639">
    <property type="entry name" value="Rotamase"/>
    <property type="match status" value="2"/>
</dbReference>
<evidence type="ECO:0000313" key="11">
    <source>
        <dbReference type="EMBL" id="QWY77242.1"/>
    </source>
</evidence>
<dbReference type="Proteomes" id="UP000075653">
    <property type="component" value="Unassembled WGS sequence"/>
</dbReference>
<dbReference type="PROSITE" id="PS50198">
    <property type="entry name" value="PPIC_PPIASE_2"/>
    <property type="match status" value="2"/>
</dbReference>
<evidence type="ECO:0000259" key="9">
    <source>
        <dbReference type="PROSITE" id="PS50198"/>
    </source>
</evidence>
<keyword evidence="1 7" id="KW-0732">Signal</keyword>
<dbReference type="InterPro" id="IPR023034">
    <property type="entry name" value="PPIase_SurA"/>
</dbReference>
<name>A0A859ACB2_9PROT</name>
<keyword evidence="6 7" id="KW-0413">Isomerase</keyword>
<feature type="signal peptide" evidence="7">
    <location>
        <begin position="1"/>
        <end position="20"/>
    </location>
</feature>
<dbReference type="HAMAP" id="MF_01183">
    <property type="entry name" value="Chaperone_SurA"/>
    <property type="match status" value="1"/>
</dbReference>
<dbReference type="Pfam" id="PF09312">
    <property type="entry name" value="SurA_N"/>
    <property type="match status" value="1"/>
</dbReference>
<organism evidence="10 12">
    <name type="scientific">Ferrovum myxofaciens</name>
    <dbReference type="NCBI Taxonomy" id="416213"/>
    <lineage>
        <taxon>Bacteria</taxon>
        <taxon>Pseudomonadati</taxon>
        <taxon>Pseudomonadota</taxon>
        <taxon>Betaproteobacteria</taxon>
        <taxon>Ferrovales</taxon>
        <taxon>Ferrovaceae</taxon>
        <taxon>Ferrovum</taxon>
    </lineage>
</organism>
<feature type="chain" id="PRO_5035352637" description="Chaperone SurA" evidence="7">
    <location>
        <begin position="21"/>
        <end position="469"/>
    </location>
</feature>
<dbReference type="InterPro" id="IPR050280">
    <property type="entry name" value="OMP_Chaperone_SurA"/>
</dbReference>
<feature type="region of interest" description="Disordered" evidence="8">
    <location>
        <begin position="35"/>
        <end position="63"/>
    </location>
</feature>
<dbReference type="RefSeq" id="WP_082783422.1">
    <property type="nucleotide sequence ID" value="NZ_CP053675.1"/>
</dbReference>
<dbReference type="InterPro" id="IPR027304">
    <property type="entry name" value="Trigger_fact/SurA_dom_sf"/>
</dbReference>
<dbReference type="PROSITE" id="PS51257">
    <property type="entry name" value="PROKAR_LIPOPROTEIN"/>
    <property type="match status" value="1"/>
</dbReference>
<dbReference type="SUPFAM" id="SSF109998">
    <property type="entry name" value="Triger factor/SurA peptide-binding domain-like"/>
    <property type="match status" value="1"/>
</dbReference>
<proteinExistence type="inferred from homology"/>
<dbReference type="GO" id="GO:0050821">
    <property type="term" value="P:protein stabilization"/>
    <property type="evidence" value="ECO:0007669"/>
    <property type="project" value="InterPro"/>
</dbReference>
<dbReference type="PANTHER" id="PTHR47637:SF1">
    <property type="entry name" value="CHAPERONE SURA"/>
    <property type="match status" value="1"/>
</dbReference>
<evidence type="ECO:0000256" key="7">
    <source>
        <dbReference type="HAMAP-Rule" id="MF_01183"/>
    </source>
</evidence>
<feature type="domain" description="PpiC" evidence="9">
    <location>
        <begin position="212"/>
        <end position="313"/>
    </location>
</feature>
<sequence length="469" mass="52424" precursor="true">MMYRLCALLMLLLSCRLVLAETSVPASAATPVTATPAAAPLTPPPADKPDVSDTPTDEETHHPVVDRIVAVVNTHIITQSELDERTAMITSQLRRQGVQLPDQAILVHQILEKMIMDEVQLQYAYDAGIKVDDTQLDQAMARLAEQNKLTLSGFKEEVEKEGLTWTKFREEIRNEIILSQVREREVENRIFVSDNEVNEELAKEKNQGNSTPDEYDLAHILVTVPENSPPSVIKERQKKIQEAMNQLDKGMPFSQAAAAYSESPDALTGGDLGWRPSTRLPSLFVEAASKLKPGEHSEILRSPNGFHIIQVINRRTPNAIANVNQYHVRQILVRITPETNPKDAQAKIVGLSGRIQGGEDFAKLATLNSEDESRNRGGDLGWISEGSTLPQFEKVIKTLKPGEVSQPFETPMGWHLVQLIEVRQASDSEDGKKMAARQGLRARKADEAYEEWVRQLRDQAFVDIRLDDH</sequence>
<evidence type="ECO:0000256" key="2">
    <source>
        <dbReference type="ARBA" id="ARBA00022737"/>
    </source>
</evidence>
<gene>
    <name evidence="7 10" type="primary">surA</name>
    <name evidence="10" type="ORF">FEMY_19180</name>
    <name evidence="11" type="ORF">JZL65_12350</name>
</gene>
<dbReference type="GO" id="GO:0043165">
    <property type="term" value="P:Gram-negative-bacterium-type cell outer membrane assembly"/>
    <property type="evidence" value="ECO:0007669"/>
    <property type="project" value="InterPro"/>
</dbReference>
<dbReference type="Gene3D" id="1.10.4030.10">
    <property type="entry name" value="Porin chaperone SurA, peptide-binding domain"/>
    <property type="match status" value="1"/>
</dbReference>
<dbReference type="GO" id="GO:0030288">
    <property type="term" value="C:outer membrane-bounded periplasmic space"/>
    <property type="evidence" value="ECO:0007669"/>
    <property type="project" value="InterPro"/>
</dbReference>
<dbReference type="EMBL" id="LRRD01000050">
    <property type="protein sequence ID" value="KXW57565.1"/>
    <property type="molecule type" value="Genomic_DNA"/>
</dbReference>
<reference evidence="11" key="2">
    <citation type="submission" date="2021-02" db="EMBL/GenBank/DDBJ databases">
        <title>Comparative genomics of Ferrovum myxofaciens strains, predominant extremophile bacteria forming large biofilm stalactites in acid mine ecosystems.</title>
        <authorList>
            <person name="Burkartova K."/>
            <person name="Ridl J."/>
            <person name="Pajer P."/>
            <person name="Falteisek L."/>
        </authorList>
    </citation>
    <scope>NUCLEOTIDE SEQUENCE</scope>
    <source>
        <strain evidence="11">MI1III</strain>
    </source>
</reference>
<dbReference type="GO" id="GO:0042277">
    <property type="term" value="F:peptide binding"/>
    <property type="evidence" value="ECO:0007669"/>
    <property type="project" value="InterPro"/>
</dbReference>
<dbReference type="GO" id="GO:0051082">
    <property type="term" value="F:unfolded protein binding"/>
    <property type="evidence" value="ECO:0007669"/>
    <property type="project" value="UniProtKB-UniRule"/>
</dbReference>
<dbReference type="PROSITE" id="PS01096">
    <property type="entry name" value="PPIC_PPIASE_1"/>
    <property type="match status" value="1"/>
</dbReference>
<dbReference type="EMBL" id="CP071137">
    <property type="protein sequence ID" value="QWY77242.1"/>
    <property type="molecule type" value="Genomic_DNA"/>
</dbReference>
<evidence type="ECO:0000313" key="10">
    <source>
        <dbReference type="EMBL" id="KXW57565.1"/>
    </source>
</evidence>
<evidence type="ECO:0000256" key="1">
    <source>
        <dbReference type="ARBA" id="ARBA00022729"/>
    </source>
</evidence>
<dbReference type="PANTHER" id="PTHR47637">
    <property type="entry name" value="CHAPERONE SURA"/>
    <property type="match status" value="1"/>
</dbReference>
<dbReference type="GeneID" id="301710534"/>
<evidence type="ECO:0000256" key="5">
    <source>
        <dbReference type="ARBA" id="ARBA00023186"/>
    </source>
</evidence>
<evidence type="ECO:0000256" key="3">
    <source>
        <dbReference type="ARBA" id="ARBA00022764"/>
    </source>
</evidence>
<dbReference type="OrthoDB" id="14196at2"/>
<dbReference type="InterPro" id="IPR000297">
    <property type="entry name" value="PPIase_PpiC"/>
</dbReference>
<evidence type="ECO:0000313" key="12">
    <source>
        <dbReference type="Proteomes" id="UP000075653"/>
    </source>
</evidence>
<feature type="domain" description="PpiC" evidence="9">
    <location>
        <begin position="323"/>
        <end position="421"/>
    </location>
</feature>
<accession>A0A859ACB2</accession>
<dbReference type="InterPro" id="IPR046357">
    <property type="entry name" value="PPIase_dom_sf"/>
</dbReference>
<comment type="catalytic activity">
    <reaction evidence="7">
        <text>[protein]-peptidylproline (omega=180) = [protein]-peptidylproline (omega=0)</text>
        <dbReference type="Rhea" id="RHEA:16237"/>
        <dbReference type="Rhea" id="RHEA-COMP:10747"/>
        <dbReference type="Rhea" id="RHEA-COMP:10748"/>
        <dbReference type="ChEBI" id="CHEBI:83833"/>
        <dbReference type="ChEBI" id="CHEBI:83834"/>
        <dbReference type="EC" id="5.2.1.8"/>
    </reaction>
</comment>
<accession>A0A149VWG0</accession>
<dbReference type="InterPro" id="IPR015391">
    <property type="entry name" value="SurA_N"/>
</dbReference>
<dbReference type="AlphaFoldDB" id="A0A859ACB2"/>
<protein>
    <recommendedName>
        <fullName evidence="7">Chaperone SurA</fullName>
    </recommendedName>
    <alternativeName>
        <fullName evidence="7">Peptidyl-prolyl cis-trans isomerase SurA</fullName>
        <shortName evidence="7">PPIase SurA</shortName>
        <ecNumber evidence="7">5.2.1.8</ecNumber>
    </alternativeName>
    <alternativeName>
        <fullName evidence="7">Rotamase SurA</fullName>
    </alternativeName>
</protein>
<dbReference type="GO" id="GO:0006457">
    <property type="term" value="P:protein folding"/>
    <property type="evidence" value="ECO:0007669"/>
    <property type="project" value="UniProtKB-UniRule"/>
</dbReference>
<keyword evidence="5 7" id="KW-0143">Chaperone</keyword>
<dbReference type="Proteomes" id="UP000683551">
    <property type="component" value="Chromosome"/>
</dbReference>
<keyword evidence="4 7" id="KW-0697">Rotamase</keyword>
<evidence type="ECO:0000256" key="4">
    <source>
        <dbReference type="ARBA" id="ARBA00023110"/>
    </source>
</evidence>
<keyword evidence="3 7" id="KW-0574">Periplasm</keyword>
<evidence type="ECO:0000256" key="6">
    <source>
        <dbReference type="ARBA" id="ARBA00023235"/>
    </source>
</evidence>
<evidence type="ECO:0000256" key="8">
    <source>
        <dbReference type="SAM" id="MobiDB-lite"/>
    </source>
</evidence>
<dbReference type="PATRIC" id="fig|1789004.3.peg.1969"/>
<keyword evidence="12" id="KW-1185">Reference proteome</keyword>
<dbReference type="GO" id="GO:0003755">
    <property type="term" value="F:peptidyl-prolyl cis-trans isomerase activity"/>
    <property type="evidence" value="ECO:0007669"/>
    <property type="project" value="UniProtKB-UniRule"/>
</dbReference>